<gene>
    <name evidence="1" type="ORF">BDR25DRAFT_284354</name>
</gene>
<dbReference type="Proteomes" id="UP000799755">
    <property type="component" value="Unassembled WGS sequence"/>
</dbReference>
<keyword evidence="2" id="KW-1185">Reference proteome</keyword>
<sequence>MANGLHPDINNPNVFVLYRYHPSLVAATIFAVLFGISTLSHVYQLIRLRSAFMIPLAIGGFFETIGYIGRILSSHDQWALGPYIMQALLLLLAPALFAASIYMVLGRVILLTEGEQYSLIRQRWLTKIFVIGDILAFLIQSAGGSILSGADKDLDKLKLGEDIIIAGLFAQIAFFGFFIVVASVFQIRGRHHLSKLDSSSVPWKKFLYVLYVSSMFILVRSVFRAIEYLQGNTGYLLKHEVFLYIFDAVLMFAVLAVMNVVHPGAISRLLKRKNDRGSLVELVVPDTRDRSKDSAPLTTGENFP</sequence>
<comment type="caution">
    <text evidence="1">The sequence shown here is derived from an EMBL/GenBank/DDBJ whole genome shotgun (WGS) entry which is preliminary data.</text>
</comment>
<organism evidence="1 2">
    <name type="scientific">Lindgomyces ingoldianus</name>
    <dbReference type="NCBI Taxonomy" id="673940"/>
    <lineage>
        <taxon>Eukaryota</taxon>
        <taxon>Fungi</taxon>
        <taxon>Dikarya</taxon>
        <taxon>Ascomycota</taxon>
        <taxon>Pezizomycotina</taxon>
        <taxon>Dothideomycetes</taxon>
        <taxon>Pleosporomycetidae</taxon>
        <taxon>Pleosporales</taxon>
        <taxon>Lindgomycetaceae</taxon>
        <taxon>Lindgomyces</taxon>
    </lineage>
</organism>
<protein>
    <submittedName>
        <fullName evidence="1">RTA1-domain-containing protein</fullName>
    </submittedName>
</protein>
<reference evidence="1" key="1">
    <citation type="journal article" date="2020" name="Stud. Mycol.">
        <title>101 Dothideomycetes genomes: a test case for predicting lifestyles and emergence of pathogens.</title>
        <authorList>
            <person name="Haridas S."/>
            <person name="Albert R."/>
            <person name="Binder M."/>
            <person name="Bloem J."/>
            <person name="Labutti K."/>
            <person name="Salamov A."/>
            <person name="Andreopoulos B."/>
            <person name="Baker S."/>
            <person name="Barry K."/>
            <person name="Bills G."/>
            <person name="Bluhm B."/>
            <person name="Cannon C."/>
            <person name="Castanera R."/>
            <person name="Culley D."/>
            <person name="Daum C."/>
            <person name="Ezra D."/>
            <person name="Gonzalez J."/>
            <person name="Henrissat B."/>
            <person name="Kuo A."/>
            <person name="Liang C."/>
            <person name="Lipzen A."/>
            <person name="Lutzoni F."/>
            <person name="Magnuson J."/>
            <person name="Mondo S."/>
            <person name="Nolan M."/>
            <person name="Ohm R."/>
            <person name="Pangilinan J."/>
            <person name="Park H.-J."/>
            <person name="Ramirez L."/>
            <person name="Alfaro M."/>
            <person name="Sun H."/>
            <person name="Tritt A."/>
            <person name="Yoshinaga Y."/>
            <person name="Zwiers L.-H."/>
            <person name="Turgeon B."/>
            <person name="Goodwin S."/>
            <person name="Spatafora J."/>
            <person name="Crous P."/>
            <person name="Grigoriev I."/>
        </authorList>
    </citation>
    <scope>NUCLEOTIDE SEQUENCE</scope>
    <source>
        <strain evidence="1">ATCC 200398</strain>
    </source>
</reference>
<evidence type="ECO:0000313" key="2">
    <source>
        <dbReference type="Proteomes" id="UP000799755"/>
    </source>
</evidence>
<accession>A0ACB6QYP6</accession>
<evidence type="ECO:0000313" key="1">
    <source>
        <dbReference type="EMBL" id="KAF2471990.1"/>
    </source>
</evidence>
<name>A0ACB6QYP6_9PLEO</name>
<proteinExistence type="predicted"/>
<dbReference type="EMBL" id="MU003503">
    <property type="protein sequence ID" value="KAF2471990.1"/>
    <property type="molecule type" value="Genomic_DNA"/>
</dbReference>